<dbReference type="Pfam" id="PF13426">
    <property type="entry name" value="PAS_9"/>
    <property type="match status" value="1"/>
</dbReference>
<dbReference type="SUPFAM" id="SSF55785">
    <property type="entry name" value="PYP-like sensor domain (PAS domain)"/>
    <property type="match status" value="1"/>
</dbReference>
<keyword evidence="7" id="KW-1185">Reference proteome</keyword>
<keyword evidence="1" id="KW-0285">Flavoprotein</keyword>
<dbReference type="PANTHER" id="PTHR47429">
    <property type="entry name" value="PROTEIN TWIN LOV 1"/>
    <property type="match status" value="1"/>
</dbReference>
<dbReference type="InterPro" id="IPR000014">
    <property type="entry name" value="PAS"/>
</dbReference>
<dbReference type="SUPFAM" id="SSF46894">
    <property type="entry name" value="C-terminal effector domain of the bipartite response regulators"/>
    <property type="match status" value="1"/>
</dbReference>
<dbReference type="InterPro" id="IPR035965">
    <property type="entry name" value="PAS-like_dom_sf"/>
</dbReference>
<dbReference type="Gene3D" id="1.10.10.10">
    <property type="entry name" value="Winged helix-like DNA-binding domain superfamily/Winged helix DNA-binding domain"/>
    <property type="match status" value="1"/>
</dbReference>
<evidence type="ECO:0000256" key="3">
    <source>
        <dbReference type="ARBA" id="ARBA00022991"/>
    </source>
</evidence>
<dbReference type="Proteomes" id="UP000285023">
    <property type="component" value="Unassembled WGS sequence"/>
</dbReference>
<dbReference type="SMART" id="SM00421">
    <property type="entry name" value="HTH_LUXR"/>
    <property type="match status" value="1"/>
</dbReference>
<protein>
    <submittedName>
        <fullName evidence="6">PAS domain-containing protein</fullName>
    </submittedName>
</protein>
<dbReference type="GO" id="GO:0006355">
    <property type="term" value="P:regulation of DNA-templated transcription"/>
    <property type="evidence" value="ECO:0007669"/>
    <property type="project" value="InterPro"/>
</dbReference>
<keyword evidence="2" id="KW-0288">FMN</keyword>
<gene>
    <name evidence="6" type="ORF">D3M59_10210</name>
</gene>
<evidence type="ECO:0000256" key="2">
    <source>
        <dbReference type="ARBA" id="ARBA00022643"/>
    </source>
</evidence>
<dbReference type="Pfam" id="PF00196">
    <property type="entry name" value="GerE"/>
    <property type="match status" value="1"/>
</dbReference>
<dbReference type="PRINTS" id="PR00038">
    <property type="entry name" value="HTHLUXR"/>
</dbReference>
<dbReference type="NCBIfam" id="TIGR00229">
    <property type="entry name" value="sensory_box"/>
    <property type="match status" value="1"/>
</dbReference>
<dbReference type="Gene3D" id="3.30.450.20">
    <property type="entry name" value="PAS domain"/>
    <property type="match status" value="1"/>
</dbReference>
<dbReference type="CDD" id="cd06170">
    <property type="entry name" value="LuxR_C_like"/>
    <property type="match status" value="1"/>
</dbReference>
<evidence type="ECO:0000259" key="5">
    <source>
        <dbReference type="PROSITE" id="PS50112"/>
    </source>
</evidence>
<proteinExistence type="predicted"/>
<evidence type="ECO:0000313" key="6">
    <source>
        <dbReference type="EMBL" id="RIX27470.1"/>
    </source>
</evidence>
<accession>A0A418PZE0</accession>
<dbReference type="InterPro" id="IPR000792">
    <property type="entry name" value="Tscrpt_reg_LuxR_C"/>
</dbReference>
<name>A0A418PZE0_9SPHN</name>
<dbReference type="PROSITE" id="PS50043">
    <property type="entry name" value="HTH_LUXR_2"/>
    <property type="match status" value="1"/>
</dbReference>
<dbReference type="OrthoDB" id="7991996at2"/>
<dbReference type="EMBL" id="QXTF01000003">
    <property type="protein sequence ID" value="RIX27470.1"/>
    <property type="molecule type" value="Genomic_DNA"/>
</dbReference>
<organism evidence="6 7">
    <name type="scientific">Sphingomonas edaphi</name>
    <dbReference type="NCBI Taxonomy" id="2315689"/>
    <lineage>
        <taxon>Bacteria</taxon>
        <taxon>Pseudomonadati</taxon>
        <taxon>Pseudomonadota</taxon>
        <taxon>Alphaproteobacteria</taxon>
        <taxon>Sphingomonadales</taxon>
        <taxon>Sphingomonadaceae</taxon>
        <taxon>Sphingomonas</taxon>
    </lineage>
</organism>
<dbReference type="CDD" id="cd00130">
    <property type="entry name" value="PAS"/>
    <property type="match status" value="1"/>
</dbReference>
<comment type="caution">
    <text evidence="6">The sequence shown here is derived from an EMBL/GenBank/DDBJ whole genome shotgun (WGS) entry which is preliminary data.</text>
</comment>
<evidence type="ECO:0000313" key="7">
    <source>
        <dbReference type="Proteomes" id="UP000285023"/>
    </source>
</evidence>
<sequence length="202" mass="22088">MQAGGDDALIDSIGLSPIASVISNPRRPDNPIEVANPAFCDLTGYSEADVVGRNCRFLAGAGTEPWLTERIRQGIANRRPVLVDILNYRSDGVPFRNAVLVTPLFDGEGELSYFLGSQVELGEEESGLFVSRHQRAVAMVKALPVRQRQVLEQIARGYRNKQIAYALSISEKTVKMHRELLLQRLGASTTADAIRIAVEAGL</sequence>
<dbReference type="AlphaFoldDB" id="A0A418PZE0"/>
<dbReference type="PROSITE" id="PS50112">
    <property type="entry name" value="PAS"/>
    <property type="match status" value="1"/>
</dbReference>
<evidence type="ECO:0000259" key="4">
    <source>
        <dbReference type="PROSITE" id="PS50043"/>
    </source>
</evidence>
<keyword evidence="3" id="KW-0157">Chromophore</keyword>
<dbReference type="GO" id="GO:0003677">
    <property type="term" value="F:DNA binding"/>
    <property type="evidence" value="ECO:0007669"/>
    <property type="project" value="InterPro"/>
</dbReference>
<dbReference type="InterPro" id="IPR036388">
    <property type="entry name" value="WH-like_DNA-bd_sf"/>
</dbReference>
<dbReference type="InterPro" id="IPR016032">
    <property type="entry name" value="Sig_transdc_resp-reg_C-effctor"/>
</dbReference>
<feature type="domain" description="HTH luxR-type" evidence="4">
    <location>
        <begin position="136"/>
        <end position="201"/>
    </location>
</feature>
<dbReference type="PANTHER" id="PTHR47429:SF2">
    <property type="entry name" value="PROTEIN TWIN LOV 1"/>
    <property type="match status" value="1"/>
</dbReference>
<evidence type="ECO:0000256" key="1">
    <source>
        <dbReference type="ARBA" id="ARBA00022630"/>
    </source>
</evidence>
<feature type="domain" description="PAS" evidence="5">
    <location>
        <begin position="36"/>
        <end position="54"/>
    </location>
</feature>
<reference evidence="6 7" key="1">
    <citation type="submission" date="2018-09" db="EMBL/GenBank/DDBJ databases">
        <title>Sphingomonas sp. DAC4.</title>
        <authorList>
            <person name="Seo T."/>
        </authorList>
    </citation>
    <scope>NUCLEOTIDE SEQUENCE [LARGE SCALE GENOMIC DNA]</scope>
    <source>
        <strain evidence="6 7">DAC4</strain>
    </source>
</reference>